<dbReference type="Gene3D" id="1.10.520.30">
    <property type="entry name" value="AF1862-like domain"/>
    <property type="match status" value="1"/>
</dbReference>
<keyword evidence="3" id="KW-0963">Cytoplasm</keyword>
<keyword evidence="4" id="KW-0051">Antiviral defense</keyword>
<dbReference type="NCBIfam" id="TIGR01881">
    <property type="entry name" value="cas_Cmr5"/>
    <property type="match status" value="1"/>
</dbReference>
<dbReference type="InterPro" id="IPR010160">
    <property type="entry name" value="CRISPR-assoc_prot_Cmr5"/>
</dbReference>
<dbReference type="CDD" id="cd09749">
    <property type="entry name" value="Cmr5_III-B"/>
    <property type="match status" value="1"/>
</dbReference>
<evidence type="ECO:0000256" key="2">
    <source>
        <dbReference type="ARBA" id="ARBA00006161"/>
    </source>
</evidence>
<comment type="similarity">
    <text evidence="2">Belongs to the CRISPR system Cmr5 family.</text>
</comment>
<gene>
    <name evidence="6" type="ORF">FBZ89_1366</name>
</gene>
<dbReference type="RefSeq" id="WP_145754389.1">
    <property type="nucleotide sequence ID" value="NZ_VITN01000036.1"/>
</dbReference>
<organism evidence="6 7">
    <name type="scientific">Nitrospirillum amazonense</name>
    <dbReference type="NCBI Taxonomy" id="28077"/>
    <lineage>
        <taxon>Bacteria</taxon>
        <taxon>Pseudomonadati</taxon>
        <taxon>Pseudomonadota</taxon>
        <taxon>Alphaproteobacteria</taxon>
        <taxon>Rhodospirillales</taxon>
        <taxon>Azospirillaceae</taxon>
        <taxon>Nitrospirillum</taxon>
    </lineage>
</organism>
<name>A0A560EL29_9PROT</name>
<evidence type="ECO:0000313" key="6">
    <source>
        <dbReference type="EMBL" id="TWB10069.1"/>
    </source>
</evidence>
<evidence type="ECO:0000256" key="5">
    <source>
        <dbReference type="ARBA" id="ARBA00030001"/>
    </source>
</evidence>
<dbReference type="Proteomes" id="UP000319859">
    <property type="component" value="Unassembled WGS sequence"/>
</dbReference>
<protein>
    <recommendedName>
        <fullName evidence="5">CRISPR type III-B/RAMP module-associated protein Cmr5</fullName>
    </recommendedName>
</protein>
<dbReference type="AlphaFoldDB" id="A0A560EL29"/>
<dbReference type="InterPro" id="IPR023101">
    <property type="entry name" value="AF1862-like_dom_sf"/>
</dbReference>
<dbReference type="EMBL" id="VITN01000036">
    <property type="protein sequence ID" value="TWB10069.1"/>
    <property type="molecule type" value="Genomic_DNA"/>
</dbReference>
<evidence type="ECO:0000256" key="4">
    <source>
        <dbReference type="ARBA" id="ARBA00023118"/>
    </source>
</evidence>
<comment type="caution">
    <text evidence="6">The sequence shown here is derived from an EMBL/GenBank/DDBJ whole genome shotgun (WGS) entry which is preliminary data.</text>
</comment>
<evidence type="ECO:0000313" key="7">
    <source>
        <dbReference type="Proteomes" id="UP000319859"/>
    </source>
</evidence>
<evidence type="ECO:0000256" key="1">
    <source>
        <dbReference type="ARBA" id="ARBA00004496"/>
    </source>
</evidence>
<sequence>MTSPSPGPDLAQRRAQHALNAIKAYRDASTSEVPDKQKKAYAGYVKSLPAAIVMNGLGQALATELAQGKKDTAKGQGGLSPDAHQQIYRHVQDWLCGSDPQAPFRDAGNGTTMLLERLYASDQTTYLRAQAEALLYLGWLKKFANALLGGGDEE</sequence>
<accession>A0A560EL29</accession>
<dbReference type="GO" id="GO:0051607">
    <property type="term" value="P:defense response to virus"/>
    <property type="evidence" value="ECO:0007669"/>
    <property type="project" value="UniProtKB-KW"/>
</dbReference>
<evidence type="ECO:0000256" key="3">
    <source>
        <dbReference type="ARBA" id="ARBA00022490"/>
    </source>
</evidence>
<proteinExistence type="inferred from homology"/>
<reference evidence="6 7" key="1">
    <citation type="submission" date="2019-06" db="EMBL/GenBank/DDBJ databases">
        <title>Genomic Encyclopedia of Type Strains, Phase IV (KMG-V): Genome sequencing to study the core and pangenomes of soil and plant-associated prokaryotes.</title>
        <authorList>
            <person name="Whitman W."/>
        </authorList>
    </citation>
    <scope>NUCLEOTIDE SEQUENCE [LARGE SCALE GENOMIC DNA]</scope>
    <source>
        <strain evidence="6 7">BR 11880</strain>
    </source>
</reference>
<comment type="subcellular location">
    <subcellularLocation>
        <location evidence="1">Cytoplasm</location>
    </subcellularLocation>
</comment>
<dbReference type="OrthoDB" id="285848at2"/>
<dbReference type="GO" id="GO:0005737">
    <property type="term" value="C:cytoplasm"/>
    <property type="evidence" value="ECO:0007669"/>
    <property type="project" value="UniProtKB-SubCell"/>
</dbReference>
<dbReference type="Pfam" id="PF09701">
    <property type="entry name" value="Cas_Cmr5"/>
    <property type="match status" value="1"/>
</dbReference>
<dbReference type="SUPFAM" id="SSF158568">
    <property type="entry name" value="AF1862-like"/>
    <property type="match status" value="1"/>
</dbReference>